<evidence type="ECO:0000313" key="2">
    <source>
        <dbReference type="Proteomes" id="UP001060085"/>
    </source>
</evidence>
<organism evidence="1 2">
    <name type="scientific">Catharanthus roseus</name>
    <name type="common">Madagascar periwinkle</name>
    <name type="synonym">Vinca rosea</name>
    <dbReference type="NCBI Taxonomy" id="4058"/>
    <lineage>
        <taxon>Eukaryota</taxon>
        <taxon>Viridiplantae</taxon>
        <taxon>Streptophyta</taxon>
        <taxon>Embryophyta</taxon>
        <taxon>Tracheophyta</taxon>
        <taxon>Spermatophyta</taxon>
        <taxon>Magnoliopsida</taxon>
        <taxon>eudicotyledons</taxon>
        <taxon>Gunneridae</taxon>
        <taxon>Pentapetalae</taxon>
        <taxon>asterids</taxon>
        <taxon>lamiids</taxon>
        <taxon>Gentianales</taxon>
        <taxon>Apocynaceae</taxon>
        <taxon>Rauvolfioideae</taxon>
        <taxon>Vinceae</taxon>
        <taxon>Catharanthinae</taxon>
        <taxon>Catharanthus</taxon>
    </lineage>
</organism>
<dbReference type="EMBL" id="CM044704">
    <property type="protein sequence ID" value="KAI5666623.1"/>
    <property type="molecule type" value="Genomic_DNA"/>
</dbReference>
<name>A0ACC0B285_CATRO</name>
<gene>
    <name evidence="1" type="ORF">M9H77_16476</name>
</gene>
<evidence type="ECO:0000313" key="1">
    <source>
        <dbReference type="EMBL" id="KAI5666623.1"/>
    </source>
</evidence>
<sequence>MDTIWPRPSFPPKLRSKYPTLWGFQRGKEDDNPQLGSSLKDDNCPPMLTEWQPLTEFLPLSVSGVDLDWKTSQHWALQLDLINGALIGAQSDQKGSRTVFPVGKLEGLRFMCGFRFKMWWMTQRMGQEDSQFGEDEGNQSAIYVFFLPILESDFRAVLQGNANNELEICLESGDPAVQQFEGSHLVFVAATIGRKPKFAGFIITTKYF</sequence>
<keyword evidence="2" id="KW-1185">Reference proteome</keyword>
<accession>A0ACC0B285</accession>
<comment type="caution">
    <text evidence="1">The sequence shown here is derived from an EMBL/GenBank/DDBJ whole genome shotgun (WGS) entry which is preliminary data.</text>
</comment>
<protein>
    <submittedName>
        <fullName evidence="1">Uncharacterized protein</fullName>
    </submittedName>
</protein>
<dbReference type="Proteomes" id="UP001060085">
    <property type="component" value="Linkage Group LG04"/>
</dbReference>
<proteinExistence type="predicted"/>
<reference evidence="2" key="1">
    <citation type="journal article" date="2023" name="Nat. Plants">
        <title>Single-cell RNA sequencing provides a high-resolution roadmap for understanding the multicellular compartmentation of specialized metabolism.</title>
        <authorList>
            <person name="Sun S."/>
            <person name="Shen X."/>
            <person name="Li Y."/>
            <person name="Li Y."/>
            <person name="Wang S."/>
            <person name="Li R."/>
            <person name="Zhang H."/>
            <person name="Shen G."/>
            <person name="Guo B."/>
            <person name="Wei J."/>
            <person name="Xu J."/>
            <person name="St-Pierre B."/>
            <person name="Chen S."/>
            <person name="Sun C."/>
        </authorList>
    </citation>
    <scope>NUCLEOTIDE SEQUENCE [LARGE SCALE GENOMIC DNA]</scope>
</reference>